<organism evidence="4 5">
    <name type="scientific">Candidatus Syntropharchaeum caldarium</name>
    <dbReference type="NCBI Taxonomy" id="1838285"/>
    <lineage>
        <taxon>Archaea</taxon>
        <taxon>Methanobacteriati</taxon>
        <taxon>Methanobacteriota</taxon>
        <taxon>Stenosarchaea group</taxon>
        <taxon>Methanomicrobia</taxon>
        <taxon>Methanosarcinales</taxon>
        <taxon>ANME-2 cluster</taxon>
        <taxon>Candidatus Syntropharchaeum</taxon>
    </lineage>
</organism>
<dbReference type="EMBL" id="LYOS01000005">
    <property type="protein sequence ID" value="OFV67355.1"/>
    <property type="molecule type" value="Genomic_DNA"/>
</dbReference>
<gene>
    <name evidence="4" type="ORF">SCAL_001624</name>
</gene>
<evidence type="ECO:0000256" key="2">
    <source>
        <dbReference type="ARBA" id="ARBA00022679"/>
    </source>
</evidence>
<dbReference type="GO" id="GO:0005829">
    <property type="term" value="C:cytosol"/>
    <property type="evidence" value="ECO:0007669"/>
    <property type="project" value="TreeGrafter"/>
</dbReference>
<keyword evidence="2 4" id="KW-0808">Transferase</keyword>
<dbReference type="InterPro" id="IPR036926">
    <property type="entry name" value="Thymidate_synth/dCMP_Mease_sf"/>
</dbReference>
<dbReference type="Gene3D" id="3.30.572.10">
    <property type="entry name" value="Thymidylate synthase/dCMP hydroxymethylase domain"/>
    <property type="match status" value="2"/>
</dbReference>
<dbReference type="PANTHER" id="PTHR11548:SF1">
    <property type="entry name" value="THYMIDYLATE SYNTHASE 1"/>
    <property type="match status" value="1"/>
</dbReference>
<dbReference type="PANTHER" id="PTHR11548">
    <property type="entry name" value="THYMIDYLATE SYNTHASE 1"/>
    <property type="match status" value="1"/>
</dbReference>
<dbReference type="InterPro" id="IPR045097">
    <property type="entry name" value="Thymidate_synth/dCMP_Mease"/>
</dbReference>
<accession>A0A1F2P8J1</accession>
<dbReference type="GO" id="GO:0004799">
    <property type="term" value="F:thymidylate synthase activity"/>
    <property type="evidence" value="ECO:0007669"/>
    <property type="project" value="UniProtKB-EC"/>
</dbReference>
<dbReference type="SUPFAM" id="SSF55831">
    <property type="entry name" value="Thymidylate synthase/dCMP hydroxymethylase"/>
    <property type="match status" value="2"/>
</dbReference>
<feature type="domain" description="Thymidylate synthase/dCMP hydroxymethylase" evidence="3">
    <location>
        <begin position="298"/>
        <end position="434"/>
    </location>
</feature>
<dbReference type="AlphaFoldDB" id="A0A1F2P8J1"/>
<reference evidence="4" key="1">
    <citation type="submission" date="2016-05" db="EMBL/GenBank/DDBJ databases">
        <title>Microbial consortia oxidize butane by reversing methanogenesis.</title>
        <authorList>
            <person name="Laso-Perez R."/>
            <person name="Richter M."/>
            <person name="Wegener G."/>
            <person name="Musat F."/>
        </authorList>
    </citation>
    <scope>NUCLEOTIDE SEQUENCE [LARGE SCALE GENOMIC DNA]</scope>
    <source>
        <strain evidence="4">BOX2</strain>
    </source>
</reference>
<proteinExistence type="predicted"/>
<dbReference type="Pfam" id="PF00303">
    <property type="entry name" value="Thymidylat_synt"/>
    <property type="match status" value="2"/>
</dbReference>
<dbReference type="Proteomes" id="UP000186940">
    <property type="component" value="Unassembled WGS sequence"/>
</dbReference>
<protein>
    <submittedName>
        <fullName evidence="4">Protein containing Thymidylate synthase</fullName>
        <ecNumber evidence="4">2.1.1.45</ecNumber>
    </submittedName>
</protein>
<comment type="caution">
    <text evidence="4">The sequence shown here is derived from an EMBL/GenBank/DDBJ whole genome shotgun (WGS) entry which is preliminary data.</text>
</comment>
<evidence type="ECO:0000259" key="3">
    <source>
        <dbReference type="Pfam" id="PF00303"/>
    </source>
</evidence>
<sequence>MTDLIFAADMADGYALVNRRLLSDGVIRRSNRGDTKFLPDILLVIKSPELVLSRFAPNIPSQLENLDSTWVILGDEGGETYSDRIQSPIDQTTIGIELLKKYPYTRRFSYSIARPWDVEGDMPPALMEVYLQGIEGALHITGFARSIDTCNYLNLNLLWLSKLQKRIADRTGLKCGSIALMIVNAHYYLRDEDIIKKIMDVEEIPPTEDAKLIRAKTIPIGWRETLELVYHEGYEDETQWGEVFERQGRAKFGHRVLLGIENPLEEMIDDMAPFTKSYGEEYAARYVIGFPEVKIEDGEVYTYASRARGDPDDERWFERERVDQLAAVVSRLKEDRWTRRAFVTISRPWDIVLDEPACLRSYVFQAIDDETLGLTLFMRSNDAYGATHANQYGFARLLWWVARETGFKKCRMTLLSCNMHIYGDSWDAVGNLLRPEMPTTRERLGICD</sequence>
<evidence type="ECO:0000313" key="5">
    <source>
        <dbReference type="Proteomes" id="UP000186940"/>
    </source>
</evidence>
<dbReference type="STRING" id="1838285.SCAL_001624"/>
<keyword evidence="1 4" id="KW-0489">Methyltransferase</keyword>
<dbReference type="GO" id="GO:0006231">
    <property type="term" value="P:dTMP biosynthetic process"/>
    <property type="evidence" value="ECO:0007669"/>
    <property type="project" value="TreeGrafter"/>
</dbReference>
<dbReference type="InterPro" id="IPR023451">
    <property type="entry name" value="Thymidate_synth/dCMP_Mease_dom"/>
</dbReference>
<keyword evidence="5" id="KW-1185">Reference proteome</keyword>
<name>A0A1F2P8J1_9EURY</name>
<evidence type="ECO:0000256" key="1">
    <source>
        <dbReference type="ARBA" id="ARBA00022603"/>
    </source>
</evidence>
<evidence type="ECO:0000313" key="4">
    <source>
        <dbReference type="EMBL" id="OFV67355.1"/>
    </source>
</evidence>
<dbReference type="GO" id="GO:0032259">
    <property type="term" value="P:methylation"/>
    <property type="evidence" value="ECO:0007669"/>
    <property type="project" value="UniProtKB-KW"/>
</dbReference>
<feature type="domain" description="Thymidylate synthase/dCMP hydroxymethylase" evidence="3">
    <location>
        <begin position="85"/>
        <end position="202"/>
    </location>
</feature>
<dbReference type="EC" id="2.1.1.45" evidence="4"/>